<sequence length="266" mass="30740">MVKLPYYRLQSLIVATEGYKYYCHFYDDYLQSVCLQTRTSKGLYGILKNTVFFWLDQPDRPLYKTEEDPIRIRKHSKEGLWSFPPNVSLPWAVDHNNITYTKVDGRDGEPGYYDVKFTPESPSKRFTKLEPISVNDMKLAEGINDISGRLRFVADVYFATIAEVNLADPPQGMLTPRWLAMDVESSASTAGLRVLNYRDITTKASTKVRTLEARSDGLFYRAKAFIFKFPLPEVQHGIMFYASNNALMLYRQDQVHLRHHDTLPSE</sequence>
<gene>
    <name evidence="1" type="ORF">FOL47_010224</name>
</gene>
<organism evidence="1 2">
    <name type="scientific">Perkinsus chesapeaki</name>
    <name type="common">Clam parasite</name>
    <name type="synonym">Perkinsus andrewsi</name>
    <dbReference type="NCBI Taxonomy" id="330153"/>
    <lineage>
        <taxon>Eukaryota</taxon>
        <taxon>Sar</taxon>
        <taxon>Alveolata</taxon>
        <taxon>Perkinsozoa</taxon>
        <taxon>Perkinsea</taxon>
        <taxon>Perkinsida</taxon>
        <taxon>Perkinsidae</taxon>
        <taxon>Perkinsus</taxon>
    </lineage>
</organism>
<dbReference type="EMBL" id="JAAPAO010000775">
    <property type="protein sequence ID" value="KAF4653934.1"/>
    <property type="molecule type" value="Genomic_DNA"/>
</dbReference>
<dbReference type="AlphaFoldDB" id="A0A7J6L3X5"/>
<protein>
    <submittedName>
        <fullName evidence="1">Uncharacterized protein</fullName>
    </submittedName>
</protein>
<dbReference type="OrthoDB" id="10520295at2759"/>
<accession>A0A7J6L3X5</accession>
<proteinExistence type="predicted"/>
<comment type="caution">
    <text evidence="1">The sequence shown here is derived from an EMBL/GenBank/DDBJ whole genome shotgun (WGS) entry which is preliminary data.</text>
</comment>
<evidence type="ECO:0000313" key="1">
    <source>
        <dbReference type="EMBL" id="KAF4653934.1"/>
    </source>
</evidence>
<evidence type="ECO:0000313" key="2">
    <source>
        <dbReference type="Proteomes" id="UP000591131"/>
    </source>
</evidence>
<keyword evidence="2" id="KW-1185">Reference proteome</keyword>
<reference evidence="1 2" key="1">
    <citation type="submission" date="2020-04" db="EMBL/GenBank/DDBJ databases">
        <title>Perkinsus chesapeaki whole genome sequence.</title>
        <authorList>
            <person name="Bogema D.R."/>
        </authorList>
    </citation>
    <scope>NUCLEOTIDE SEQUENCE [LARGE SCALE GENOMIC DNA]</scope>
    <source>
        <strain evidence="1">ATCC PRA-425</strain>
    </source>
</reference>
<dbReference type="Proteomes" id="UP000591131">
    <property type="component" value="Unassembled WGS sequence"/>
</dbReference>
<name>A0A7J6L3X5_PERCH</name>